<dbReference type="EMBL" id="JPKZ01001944">
    <property type="protein sequence ID" value="KHN79160.1"/>
    <property type="molecule type" value="Genomic_DNA"/>
</dbReference>
<keyword evidence="5" id="KW-1185">Reference proteome</keyword>
<dbReference type="InterPro" id="IPR018247">
    <property type="entry name" value="EF_Hand_1_Ca_BS"/>
</dbReference>
<sequence>MWLEQSGQRICFEGQGKEYGWNSQNMEYDRNSQEKKCGWNSQGKEYGQSAQGKEYELSETFDLLDVDHDGRLSRNEIAALLRAINVEPTRIELDFIFKEMDTDKSGKINKEEFVRYMSAPPKHRTTIGELEKQFRQFDRDGDGSITQAALPPVCTSAHSSPASPGDDQPECALSHYSIMRSATFFVDSFAD</sequence>
<organism evidence="4 5">
    <name type="scientific">Toxocara canis</name>
    <name type="common">Canine roundworm</name>
    <dbReference type="NCBI Taxonomy" id="6265"/>
    <lineage>
        <taxon>Eukaryota</taxon>
        <taxon>Metazoa</taxon>
        <taxon>Ecdysozoa</taxon>
        <taxon>Nematoda</taxon>
        <taxon>Chromadorea</taxon>
        <taxon>Rhabditida</taxon>
        <taxon>Spirurina</taxon>
        <taxon>Ascaridomorpha</taxon>
        <taxon>Ascaridoidea</taxon>
        <taxon>Toxocaridae</taxon>
        <taxon>Toxocara</taxon>
    </lineage>
</organism>
<dbReference type="InterPro" id="IPR002048">
    <property type="entry name" value="EF_hand_dom"/>
</dbReference>
<dbReference type="AlphaFoldDB" id="A0A0B2VDU3"/>
<dbReference type="PROSITE" id="PS50222">
    <property type="entry name" value="EF_HAND_2"/>
    <property type="match status" value="3"/>
</dbReference>
<dbReference type="STRING" id="6265.A0A0B2VDU3"/>
<protein>
    <submittedName>
        <fullName evidence="4">Calmodulin</fullName>
    </submittedName>
</protein>
<dbReference type="SMART" id="SM00054">
    <property type="entry name" value="EFh"/>
    <property type="match status" value="3"/>
</dbReference>
<proteinExistence type="predicted"/>
<feature type="domain" description="EF-hand" evidence="3">
    <location>
        <begin position="125"/>
        <end position="160"/>
    </location>
</feature>
<dbReference type="InterPro" id="IPR011992">
    <property type="entry name" value="EF-hand-dom_pair"/>
</dbReference>
<keyword evidence="2" id="KW-0106">Calcium</keyword>
<dbReference type="Pfam" id="PF13499">
    <property type="entry name" value="EF-hand_7"/>
    <property type="match status" value="1"/>
</dbReference>
<dbReference type="Pfam" id="PF13202">
    <property type="entry name" value="EF-hand_5"/>
    <property type="match status" value="1"/>
</dbReference>
<dbReference type="FunFam" id="1.10.238.10:FF:000178">
    <property type="entry name" value="Calmodulin-2 A"/>
    <property type="match status" value="1"/>
</dbReference>
<reference evidence="4 5" key="1">
    <citation type="submission" date="2014-11" db="EMBL/GenBank/DDBJ databases">
        <title>Genetic blueprint of the zoonotic pathogen Toxocara canis.</title>
        <authorList>
            <person name="Zhu X.-Q."/>
            <person name="Korhonen P.K."/>
            <person name="Cai H."/>
            <person name="Young N.D."/>
            <person name="Nejsum P."/>
            <person name="von Samson-Himmelstjerna G."/>
            <person name="Boag P.R."/>
            <person name="Tan P."/>
            <person name="Li Q."/>
            <person name="Min J."/>
            <person name="Yang Y."/>
            <person name="Wang X."/>
            <person name="Fang X."/>
            <person name="Hall R.S."/>
            <person name="Hofmann A."/>
            <person name="Sternberg P.W."/>
            <person name="Jex A.R."/>
            <person name="Gasser R.B."/>
        </authorList>
    </citation>
    <scope>NUCLEOTIDE SEQUENCE [LARGE SCALE GENOMIC DNA]</scope>
    <source>
        <strain evidence="4">PN_DK_2014</strain>
    </source>
</reference>
<dbReference type="OrthoDB" id="343296at2759"/>
<accession>A0A0B2VDU3</accession>
<dbReference type="Gene3D" id="1.10.238.10">
    <property type="entry name" value="EF-hand"/>
    <property type="match status" value="1"/>
</dbReference>
<dbReference type="GO" id="GO:0005509">
    <property type="term" value="F:calcium ion binding"/>
    <property type="evidence" value="ECO:0007669"/>
    <property type="project" value="InterPro"/>
</dbReference>
<evidence type="ECO:0000313" key="5">
    <source>
        <dbReference type="Proteomes" id="UP000031036"/>
    </source>
</evidence>
<evidence type="ECO:0000259" key="3">
    <source>
        <dbReference type="PROSITE" id="PS50222"/>
    </source>
</evidence>
<feature type="domain" description="EF-hand" evidence="3">
    <location>
        <begin position="88"/>
        <end position="123"/>
    </location>
</feature>
<evidence type="ECO:0000256" key="1">
    <source>
        <dbReference type="ARBA" id="ARBA00022737"/>
    </source>
</evidence>
<comment type="caution">
    <text evidence="4">The sequence shown here is derived from an EMBL/GenBank/DDBJ whole genome shotgun (WGS) entry which is preliminary data.</text>
</comment>
<name>A0A0B2VDU3_TOXCA</name>
<dbReference type="SUPFAM" id="SSF47473">
    <property type="entry name" value="EF-hand"/>
    <property type="match status" value="1"/>
</dbReference>
<dbReference type="PROSITE" id="PS00018">
    <property type="entry name" value="EF_HAND_1"/>
    <property type="match status" value="2"/>
</dbReference>
<keyword evidence="1" id="KW-0677">Repeat</keyword>
<dbReference type="GO" id="GO:0043226">
    <property type="term" value="C:organelle"/>
    <property type="evidence" value="ECO:0007669"/>
    <property type="project" value="UniProtKB-ARBA"/>
</dbReference>
<gene>
    <name evidence="4" type="ORF">Tcan_06318</name>
</gene>
<dbReference type="InterPro" id="IPR050145">
    <property type="entry name" value="Centrin_CML-like"/>
</dbReference>
<dbReference type="CDD" id="cd00051">
    <property type="entry name" value="EFh"/>
    <property type="match status" value="2"/>
</dbReference>
<evidence type="ECO:0000256" key="2">
    <source>
        <dbReference type="ARBA" id="ARBA00022837"/>
    </source>
</evidence>
<evidence type="ECO:0000313" key="4">
    <source>
        <dbReference type="EMBL" id="KHN79160.1"/>
    </source>
</evidence>
<dbReference type="PANTHER" id="PTHR23050">
    <property type="entry name" value="CALCIUM BINDING PROTEIN"/>
    <property type="match status" value="1"/>
</dbReference>
<feature type="domain" description="EF-hand" evidence="3">
    <location>
        <begin position="56"/>
        <end position="87"/>
    </location>
</feature>
<dbReference type="Proteomes" id="UP000031036">
    <property type="component" value="Unassembled WGS sequence"/>
</dbReference>